<dbReference type="PANTHER" id="PTHR30204">
    <property type="entry name" value="REDOX-CYCLING DRUG-SENSING TRANSCRIPTIONAL ACTIVATOR SOXR"/>
    <property type="match status" value="1"/>
</dbReference>
<dbReference type="SUPFAM" id="SSF46955">
    <property type="entry name" value="Putative DNA-binding domain"/>
    <property type="match status" value="1"/>
</dbReference>
<dbReference type="InterPro" id="IPR009061">
    <property type="entry name" value="DNA-bd_dom_put_sf"/>
</dbReference>
<dbReference type="PRINTS" id="PR00040">
    <property type="entry name" value="HTHMERR"/>
</dbReference>
<dbReference type="PANTHER" id="PTHR30204:SF93">
    <property type="entry name" value="HTH MERR-TYPE DOMAIN-CONTAINING PROTEIN"/>
    <property type="match status" value="1"/>
</dbReference>
<keyword evidence="1" id="KW-0238">DNA-binding</keyword>
<accession>A0ABV6P349</accession>
<dbReference type="InterPro" id="IPR047057">
    <property type="entry name" value="MerR_fam"/>
</dbReference>
<evidence type="ECO:0000256" key="1">
    <source>
        <dbReference type="ARBA" id="ARBA00023125"/>
    </source>
</evidence>
<protein>
    <submittedName>
        <fullName evidence="4">MerR family transcriptional regulator</fullName>
    </submittedName>
</protein>
<reference evidence="4 5" key="1">
    <citation type="submission" date="2024-09" db="EMBL/GenBank/DDBJ databases">
        <authorList>
            <person name="Sun Q."/>
            <person name="Mori K."/>
        </authorList>
    </citation>
    <scope>NUCLEOTIDE SEQUENCE [LARGE SCALE GENOMIC DNA]</scope>
    <source>
        <strain evidence="4 5">TBRC 2205</strain>
    </source>
</reference>
<keyword evidence="5" id="KW-1185">Reference proteome</keyword>
<evidence type="ECO:0000313" key="5">
    <source>
        <dbReference type="Proteomes" id="UP001589894"/>
    </source>
</evidence>
<dbReference type="PROSITE" id="PS50937">
    <property type="entry name" value="HTH_MERR_2"/>
    <property type="match status" value="1"/>
</dbReference>
<dbReference type="Pfam" id="PF13411">
    <property type="entry name" value="MerR_1"/>
    <property type="match status" value="1"/>
</dbReference>
<organism evidence="4 5">
    <name type="scientific">Plantactinospora siamensis</name>
    <dbReference type="NCBI Taxonomy" id="555372"/>
    <lineage>
        <taxon>Bacteria</taxon>
        <taxon>Bacillati</taxon>
        <taxon>Actinomycetota</taxon>
        <taxon>Actinomycetes</taxon>
        <taxon>Micromonosporales</taxon>
        <taxon>Micromonosporaceae</taxon>
        <taxon>Plantactinospora</taxon>
    </lineage>
</organism>
<sequence>MRIGELAELVGISTRTIRHYHRVGLLPEPARRGNGYRDYSLRDAVELARVRRLVELGLSLAEVGDVLAGDAGRDLAEILRELDADLAAQESDIRRRRARLAQLLRQAEEGLPTAQAPVSPGLAGLFGSMAEVTAGRPGPESAMAAKDREVMALLETVGGAHDTDWLDMLTQGMADDPRAIEQAQAVYALLDELAGAATDDPRVETAARLIVASIPESARRAIQIPDGVFEETGDGFAAAFYADFAPAQAAAIRRALTLLRQSYPTDRPDNEQEIAP</sequence>
<comment type="caution">
    <text evidence="4">The sequence shown here is derived from an EMBL/GenBank/DDBJ whole genome shotgun (WGS) entry which is preliminary data.</text>
</comment>
<dbReference type="RefSeq" id="WP_377341977.1">
    <property type="nucleotide sequence ID" value="NZ_JBHLUE010000019.1"/>
</dbReference>
<dbReference type="Proteomes" id="UP001589894">
    <property type="component" value="Unassembled WGS sequence"/>
</dbReference>
<dbReference type="Gene3D" id="1.10.1660.10">
    <property type="match status" value="1"/>
</dbReference>
<dbReference type="EMBL" id="JBHLUE010000019">
    <property type="protein sequence ID" value="MFC0566902.1"/>
    <property type="molecule type" value="Genomic_DNA"/>
</dbReference>
<feature type="domain" description="HTH merR-type" evidence="3">
    <location>
        <begin position="1"/>
        <end position="69"/>
    </location>
</feature>
<evidence type="ECO:0000313" key="4">
    <source>
        <dbReference type="EMBL" id="MFC0566902.1"/>
    </source>
</evidence>
<dbReference type="SMART" id="SM00422">
    <property type="entry name" value="HTH_MERR"/>
    <property type="match status" value="1"/>
</dbReference>
<proteinExistence type="predicted"/>
<evidence type="ECO:0000259" key="3">
    <source>
        <dbReference type="PROSITE" id="PS50937"/>
    </source>
</evidence>
<dbReference type="InterPro" id="IPR000551">
    <property type="entry name" value="MerR-type_HTH_dom"/>
</dbReference>
<evidence type="ECO:0000256" key="2">
    <source>
        <dbReference type="SAM" id="Coils"/>
    </source>
</evidence>
<feature type="coiled-coil region" evidence="2">
    <location>
        <begin position="79"/>
        <end position="106"/>
    </location>
</feature>
<gene>
    <name evidence="4" type="ORF">ACFFHU_22525</name>
</gene>
<keyword evidence="2" id="KW-0175">Coiled coil</keyword>
<dbReference type="CDD" id="cd00592">
    <property type="entry name" value="HTH_MerR-like"/>
    <property type="match status" value="1"/>
</dbReference>
<name>A0ABV6P349_9ACTN</name>